<dbReference type="AlphaFoldDB" id="A0A934N4Q9"/>
<dbReference type="Proteomes" id="UP000612893">
    <property type="component" value="Unassembled WGS sequence"/>
</dbReference>
<dbReference type="PANTHER" id="PTHR21240:SF28">
    <property type="entry name" value="ISO-OROTATE DECARBOXYLASE (EUROFUNG)"/>
    <property type="match status" value="1"/>
</dbReference>
<dbReference type="SUPFAM" id="SSF51556">
    <property type="entry name" value="Metallo-dependent hydrolases"/>
    <property type="match status" value="1"/>
</dbReference>
<dbReference type="GO" id="GO:0016787">
    <property type="term" value="F:hydrolase activity"/>
    <property type="evidence" value="ECO:0007669"/>
    <property type="project" value="InterPro"/>
</dbReference>
<dbReference type="PANTHER" id="PTHR21240">
    <property type="entry name" value="2-AMINO-3-CARBOXYLMUCONATE-6-SEMIALDEHYDE DECARBOXYLASE"/>
    <property type="match status" value="1"/>
</dbReference>
<dbReference type="Pfam" id="PF04909">
    <property type="entry name" value="Amidohydro_2"/>
    <property type="match status" value="1"/>
</dbReference>
<accession>A0A934N4Q9</accession>
<dbReference type="GO" id="GO:0016831">
    <property type="term" value="F:carboxy-lyase activity"/>
    <property type="evidence" value="ECO:0007669"/>
    <property type="project" value="InterPro"/>
</dbReference>
<organism evidence="3 4">
    <name type="scientific">Candidatus Nephthysia bennettiae</name>
    <dbReference type="NCBI Taxonomy" id="3127016"/>
    <lineage>
        <taxon>Bacteria</taxon>
        <taxon>Bacillati</taxon>
        <taxon>Candidatus Dormiibacterota</taxon>
        <taxon>Candidatus Dormibacteria</taxon>
        <taxon>Candidatus Dormibacterales</taxon>
        <taxon>Candidatus Dormibacteraceae</taxon>
        <taxon>Candidatus Nephthysia</taxon>
    </lineage>
</organism>
<feature type="domain" description="Amidohydrolase-related" evidence="2">
    <location>
        <begin position="133"/>
        <end position="386"/>
    </location>
</feature>
<sequence length="397" mass="44294">MTSQARRTIIDTDVHPYVRGGLKTLLQYMPRASRERFALVTHNAPSANGGSGLDGIDFTTNKWNPPNRYTNPHPGVKVGVLRPDATPPDGGLPGSDPQFVVKDLLDAYSISAALLLPVASAGGGHVESNDAYQDANAGQAYVSAVNNYFIENWLPVDRRFVLALQLLTRDPEGSVREIRRHQAKPGVAAIFMPLTNLLMGDRFYHPIYRAAQEYELPIVIHPFGAEGNSLAGPVLAGGVPATYLERHVGLTQVGQANMSSLILNGVFDKFPRLRIVFAELGFTWAAPLVWRLDRDWKRMREETPAVKKFPSEYFVERIRFTTQPMEEPDRKEDLVALLDMMHSDRTLMFSSDYPHWDNDHPLTTLAQLRPALQERVYSRNALETFGHRLAEVAPATA</sequence>
<dbReference type="RefSeq" id="WP_338204420.1">
    <property type="nucleotide sequence ID" value="NZ_JAEKNR010000209.1"/>
</dbReference>
<comment type="caution">
    <text evidence="3">The sequence shown here is derived from an EMBL/GenBank/DDBJ whole genome shotgun (WGS) entry which is preliminary data.</text>
</comment>
<dbReference type="GO" id="GO:0005737">
    <property type="term" value="C:cytoplasm"/>
    <property type="evidence" value="ECO:0007669"/>
    <property type="project" value="TreeGrafter"/>
</dbReference>
<name>A0A934N4Q9_9BACT</name>
<evidence type="ECO:0000256" key="1">
    <source>
        <dbReference type="ARBA" id="ARBA00023239"/>
    </source>
</evidence>
<dbReference type="InterPro" id="IPR032466">
    <property type="entry name" value="Metal_Hydrolase"/>
</dbReference>
<reference evidence="3" key="1">
    <citation type="submission" date="2020-10" db="EMBL/GenBank/DDBJ databases">
        <title>Ca. Dormibacterota MAGs.</title>
        <authorList>
            <person name="Montgomery K."/>
        </authorList>
    </citation>
    <scope>NUCLEOTIDE SEQUENCE [LARGE SCALE GENOMIC DNA]</scope>
    <source>
        <strain evidence="3">SC8812_S17_10</strain>
    </source>
</reference>
<dbReference type="Gene3D" id="3.20.20.140">
    <property type="entry name" value="Metal-dependent hydrolases"/>
    <property type="match status" value="1"/>
</dbReference>
<keyword evidence="1" id="KW-0456">Lyase</keyword>
<keyword evidence="4" id="KW-1185">Reference proteome</keyword>
<evidence type="ECO:0000259" key="2">
    <source>
        <dbReference type="Pfam" id="PF04909"/>
    </source>
</evidence>
<proteinExistence type="predicted"/>
<dbReference type="GO" id="GO:0019748">
    <property type="term" value="P:secondary metabolic process"/>
    <property type="evidence" value="ECO:0007669"/>
    <property type="project" value="TreeGrafter"/>
</dbReference>
<dbReference type="InterPro" id="IPR006680">
    <property type="entry name" value="Amidohydro-rel"/>
</dbReference>
<protein>
    <submittedName>
        <fullName evidence="3">Amidohydrolase</fullName>
    </submittedName>
</protein>
<evidence type="ECO:0000313" key="3">
    <source>
        <dbReference type="EMBL" id="MBJ7600545.1"/>
    </source>
</evidence>
<dbReference type="InterPro" id="IPR032465">
    <property type="entry name" value="ACMSD"/>
</dbReference>
<evidence type="ECO:0000313" key="4">
    <source>
        <dbReference type="Proteomes" id="UP000612893"/>
    </source>
</evidence>
<gene>
    <name evidence="3" type="ORF">JF922_21055</name>
</gene>
<dbReference type="EMBL" id="JAEKNR010000209">
    <property type="protein sequence ID" value="MBJ7600545.1"/>
    <property type="molecule type" value="Genomic_DNA"/>
</dbReference>